<evidence type="ECO:0000313" key="1">
    <source>
        <dbReference type="EMBL" id="MFH6769667.1"/>
    </source>
</evidence>
<comment type="caution">
    <text evidence="1">The sequence shown here is derived from an EMBL/GenBank/DDBJ whole genome shotgun (WGS) entry which is preliminary data.</text>
</comment>
<dbReference type="EMBL" id="JBAWKC010000004">
    <property type="protein sequence ID" value="MFH6769667.1"/>
    <property type="molecule type" value="Genomic_DNA"/>
</dbReference>
<name>A0ABW7MVD4_9FLAO</name>
<dbReference type="PROSITE" id="PS51257">
    <property type="entry name" value="PROKAR_LIPOPROTEIN"/>
    <property type="match status" value="1"/>
</dbReference>
<keyword evidence="2" id="KW-1185">Reference proteome</keyword>
<gene>
    <name evidence="1" type="ORF">V8G56_13020</name>
</gene>
<evidence type="ECO:0000313" key="2">
    <source>
        <dbReference type="Proteomes" id="UP001610104"/>
    </source>
</evidence>
<evidence type="ECO:0008006" key="3">
    <source>
        <dbReference type="Google" id="ProtNLM"/>
    </source>
</evidence>
<reference evidence="1 2" key="1">
    <citation type="submission" date="2024-02" db="EMBL/GenBank/DDBJ databases">
        <title>A Gaetbulibacter species isolated from tidal flats and genomic insights of their niches.</title>
        <authorList>
            <person name="Ye Y."/>
        </authorList>
    </citation>
    <scope>NUCLEOTIDE SEQUENCE [LARGE SCALE GENOMIC DNA]</scope>
    <source>
        <strain evidence="1 2">KEM-8</strain>
    </source>
</reference>
<sequence>MKFFLWVALVVFFSGCNNSEKENTEINGDIVYDMYKPSEMSILMNEMYDYNLKIKQEILEGKTPVNFPTNFLNIYTAELSEFKSRNETFQAYSSLFVENQKEICNTDAHSDISERYNNAINLCISCHKTECTGPIPKIKKLLIN</sequence>
<accession>A0ABW7MVD4</accession>
<organism evidence="1 2">
    <name type="scientific">Gaetbulibacter aquiaggeris</name>
    <dbReference type="NCBI Taxonomy" id="1735373"/>
    <lineage>
        <taxon>Bacteria</taxon>
        <taxon>Pseudomonadati</taxon>
        <taxon>Bacteroidota</taxon>
        <taxon>Flavobacteriia</taxon>
        <taxon>Flavobacteriales</taxon>
        <taxon>Flavobacteriaceae</taxon>
        <taxon>Gaetbulibacter</taxon>
    </lineage>
</organism>
<proteinExistence type="predicted"/>
<protein>
    <recommendedName>
        <fullName evidence="3">Cytochrome c</fullName>
    </recommendedName>
</protein>
<dbReference type="Proteomes" id="UP001610104">
    <property type="component" value="Unassembled WGS sequence"/>
</dbReference>
<dbReference type="RefSeq" id="WP_395438890.1">
    <property type="nucleotide sequence ID" value="NZ_JBAWKC010000004.1"/>
</dbReference>